<dbReference type="InterPro" id="IPR027417">
    <property type="entry name" value="P-loop_NTPase"/>
</dbReference>
<dbReference type="EMBL" id="CAJNNW010029472">
    <property type="protein sequence ID" value="CAE8700365.1"/>
    <property type="molecule type" value="Genomic_DNA"/>
</dbReference>
<evidence type="ECO:0000256" key="4">
    <source>
        <dbReference type="ARBA" id="ARBA00022753"/>
    </source>
</evidence>
<accession>A0A813KGY8</accession>
<dbReference type="InterPro" id="IPR040990">
    <property type="entry name" value="DUF5600"/>
</dbReference>
<dbReference type="InterPro" id="IPR030381">
    <property type="entry name" value="G_DYNAMIN_dom"/>
</dbReference>
<dbReference type="Gene3D" id="3.40.50.300">
    <property type="entry name" value="P-loop containing nucleotide triphosphate hydrolases"/>
    <property type="match status" value="1"/>
</dbReference>
<evidence type="ECO:0000256" key="6">
    <source>
        <dbReference type="SAM" id="Phobius"/>
    </source>
</evidence>
<reference evidence="8" key="1">
    <citation type="submission" date="2021-02" db="EMBL/GenBank/DDBJ databases">
        <authorList>
            <person name="Dougan E. K."/>
            <person name="Rhodes N."/>
            <person name="Thang M."/>
            <person name="Chan C."/>
        </authorList>
    </citation>
    <scope>NUCLEOTIDE SEQUENCE</scope>
</reference>
<dbReference type="AlphaFoldDB" id="A0A813KGY8"/>
<feature type="domain" description="Dynamin-type G" evidence="7">
    <location>
        <begin position="62"/>
        <end position="306"/>
    </location>
</feature>
<feature type="transmembrane region" description="Helical" evidence="6">
    <location>
        <begin position="447"/>
        <end position="467"/>
    </location>
</feature>
<evidence type="ECO:0000256" key="5">
    <source>
        <dbReference type="ARBA" id="ARBA00023136"/>
    </source>
</evidence>
<name>A0A813KGY8_POLGL</name>
<evidence type="ECO:0000313" key="8">
    <source>
        <dbReference type="EMBL" id="CAE8700365.1"/>
    </source>
</evidence>
<dbReference type="PRINTS" id="PR00195">
    <property type="entry name" value="DYNAMIN"/>
</dbReference>
<protein>
    <recommendedName>
        <fullName evidence="7">Dynamin-type G domain-containing protein</fullName>
    </recommendedName>
</protein>
<proteinExistence type="predicted"/>
<evidence type="ECO:0000256" key="3">
    <source>
        <dbReference type="ARBA" id="ARBA00022475"/>
    </source>
</evidence>
<dbReference type="PROSITE" id="PS51718">
    <property type="entry name" value="G_DYNAMIN_2"/>
    <property type="match status" value="1"/>
</dbReference>
<dbReference type="Proteomes" id="UP000626109">
    <property type="component" value="Unassembled WGS sequence"/>
</dbReference>
<organism evidence="8 9">
    <name type="scientific">Polarella glacialis</name>
    <name type="common">Dinoflagellate</name>
    <dbReference type="NCBI Taxonomy" id="89957"/>
    <lineage>
        <taxon>Eukaryota</taxon>
        <taxon>Sar</taxon>
        <taxon>Alveolata</taxon>
        <taxon>Dinophyceae</taxon>
        <taxon>Suessiales</taxon>
        <taxon>Suessiaceae</taxon>
        <taxon>Polarella</taxon>
    </lineage>
</organism>
<keyword evidence="6" id="KW-0812">Transmembrane</keyword>
<keyword evidence="5 6" id="KW-0472">Membrane</keyword>
<dbReference type="CDD" id="cd09913">
    <property type="entry name" value="EHD"/>
    <property type="match status" value="1"/>
</dbReference>
<dbReference type="Pfam" id="PF00350">
    <property type="entry name" value="Dynamin_N"/>
    <property type="match status" value="1"/>
</dbReference>
<comment type="subcellular location">
    <subcellularLocation>
        <location evidence="1">Cell membrane</location>
        <topology evidence="1">Peripheral membrane protein</topology>
        <orientation evidence="1">Cytoplasmic side</orientation>
    </subcellularLocation>
    <subcellularLocation>
        <location evidence="2">Endosome membrane</location>
        <topology evidence="2">Peripheral membrane protein</topology>
    </subcellularLocation>
</comment>
<dbReference type="InterPro" id="IPR022812">
    <property type="entry name" value="Dynamin"/>
</dbReference>
<dbReference type="SUPFAM" id="SSF52540">
    <property type="entry name" value="P-loop containing nucleoside triphosphate hydrolases"/>
    <property type="match status" value="1"/>
</dbReference>
<evidence type="ECO:0000259" key="7">
    <source>
        <dbReference type="PROSITE" id="PS51718"/>
    </source>
</evidence>
<dbReference type="PANTHER" id="PTHR43681:SF1">
    <property type="entry name" value="SARCALUMENIN"/>
    <property type="match status" value="1"/>
</dbReference>
<dbReference type="GO" id="GO:0005886">
    <property type="term" value="C:plasma membrane"/>
    <property type="evidence" value="ECO:0007669"/>
    <property type="project" value="UniProtKB-SubCell"/>
</dbReference>
<dbReference type="Pfam" id="PF18150">
    <property type="entry name" value="DUF5600"/>
    <property type="match status" value="1"/>
</dbReference>
<dbReference type="InterPro" id="IPR031692">
    <property type="entry name" value="EHD_N"/>
</dbReference>
<dbReference type="Pfam" id="PF16880">
    <property type="entry name" value="EHD_N"/>
    <property type="match status" value="1"/>
</dbReference>
<dbReference type="GO" id="GO:0005525">
    <property type="term" value="F:GTP binding"/>
    <property type="evidence" value="ECO:0007669"/>
    <property type="project" value="InterPro"/>
</dbReference>
<evidence type="ECO:0000256" key="1">
    <source>
        <dbReference type="ARBA" id="ARBA00004413"/>
    </source>
</evidence>
<dbReference type="PANTHER" id="PTHR43681">
    <property type="entry name" value="TRANSMEMBRANE GTPASE FZO"/>
    <property type="match status" value="1"/>
</dbReference>
<keyword evidence="3" id="KW-1003">Cell membrane</keyword>
<sequence>MSDEQPPLKEAAGGGQGTAIQDDTSRLVVQRLKGLYMDRLRPIELESHFGHFNTAALTASELEARPQVLLVGQYSTGKTSLIKWVTGIESNFFDIRPQPSTDKFMAVVHGDEEKVINGDAATCLPELPYSGLSRFGSTFLSKFQVLVQPADILKQITFVDTPGVLSGDKQRISRGYDFKEVCKWLASRCDLILLLFDAHKLDISDEFKEVIEGMKGEGDKCRCVLNKADEIDGENLVKVYGALMWNLGKILHTPEVARMYIGSFWENDYKCKDLKGLLDQDRKDLMQELRDLPRNVCVRRVNEVVARARAVKVYLTLACALRARLPAIGFCGRRRRRERWLCDHLQEIYLDVMKEQGLAAGDMPPVEHFRERLRNFKDFTKFLRTDEKQTAELDRLIQVDIPRLMALIGGVSASGLGARSGEKEGGDSTGATATLGSFSFVRRGSCMILQVAVVLLLLLAVALALVFSGLADKFFAESPAPALRALLEPLLDRVPLAISWLYVPLETVGRAGEL</sequence>
<gene>
    <name evidence="8" type="ORF">PGLA2088_LOCUS31586</name>
</gene>
<dbReference type="InterPro" id="IPR051943">
    <property type="entry name" value="TRAFAC_Dynamin-like_GTPase"/>
</dbReference>
<keyword evidence="6" id="KW-1133">Transmembrane helix</keyword>
<evidence type="ECO:0000256" key="2">
    <source>
        <dbReference type="ARBA" id="ARBA00004481"/>
    </source>
</evidence>
<dbReference type="Gene3D" id="1.10.268.20">
    <property type="match status" value="1"/>
</dbReference>
<evidence type="ECO:0000313" key="9">
    <source>
        <dbReference type="Proteomes" id="UP000626109"/>
    </source>
</evidence>
<dbReference type="InterPro" id="IPR045063">
    <property type="entry name" value="Dynamin_N"/>
</dbReference>
<dbReference type="GO" id="GO:0010008">
    <property type="term" value="C:endosome membrane"/>
    <property type="evidence" value="ECO:0007669"/>
    <property type="project" value="UniProtKB-SubCell"/>
</dbReference>
<comment type="caution">
    <text evidence="8">The sequence shown here is derived from an EMBL/GenBank/DDBJ whole genome shotgun (WGS) entry which is preliminary data.</text>
</comment>
<keyword evidence="4" id="KW-0967">Endosome</keyword>